<name>A0AAU8JKP7_9CYAN</name>
<gene>
    <name evidence="3" type="ORF">ABWT76_002310</name>
</gene>
<dbReference type="InterPro" id="IPR002182">
    <property type="entry name" value="NB-ARC"/>
</dbReference>
<dbReference type="Pfam" id="PF00931">
    <property type="entry name" value="NB-ARC"/>
    <property type="match status" value="1"/>
</dbReference>
<dbReference type="SUPFAM" id="SSF52540">
    <property type="entry name" value="P-loop containing nucleoside triphosphate hydrolases"/>
    <property type="match status" value="1"/>
</dbReference>
<dbReference type="RefSeq" id="WP_354636141.1">
    <property type="nucleotide sequence ID" value="NZ_CP159837.1"/>
</dbReference>
<dbReference type="InterPro" id="IPR027417">
    <property type="entry name" value="P-loop_NTPase"/>
</dbReference>
<protein>
    <submittedName>
        <fullName evidence="3">NB-ARC domain-containing protein</fullName>
    </submittedName>
</protein>
<feature type="domain" description="NB-ARC" evidence="1">
    <location>
        <begin position="181"/>
        <end position="270"/>
    </location>
</feature>
<dbReference type="InterPro" id="IPR058651">
    <property type="entry name" value="HTH_VMAP-M9"/>
</dbReference>
<proteinExistence type="predicted"/>
<dbReference type="EMBL" id="CP159837">
    <property type="protein sequence ID" value="XCM39387.1"/>
    <property type="molecule type" value="Genomic_DNA"/>
</dbReference>
<dbReference type="GO" id="GO:0043531">
    <property type="term" value="F:ADP binding"/>
    <property type="evidence" value="ECO:0007669"/>
    <property type="project" value="InterPro"/>
</dbReference>
<accession>A0AAU8JKP7</accession>
<feature type="domain" description="vWA-MoxR associated protein N-terminal HTH" evidence="2">
    <location>
        <begin position="4"/>
        <end position="83"/>
    </location>
</feature>
<dbReference type="PRINTS" id="PR00364">
    <property type="entry name" value="DISEASERSIST"/>
</dbReference>
<evidence type="ECO:0000259" key="1">
    <source>
        <dbReference type="Pfam" id="PF00931"/>
    </source>
</evidence>
<evidence type="ECO:0000313" key="3">
    <source>
        <dbReference type="EMBL" id="XCM39387.1"/>
    </source>
</evidence>
<dbReference type="Gene3D" id="3.40.50.300">
    <property type="entry name" value="P-loop containing nucleotide triphosphate hydrolases"/>
    <property type="match status" value="1"/>
</dbReference>
<sequence>MDIDVLKFTDSLFFSETGQHINRLQKVILTGTLHGHKYSEIAKAENCTEGHVRNVASQLWQVLSNALEQEVNKSNLSDILHRYNFSIIISSEFVNINQMTLCNNIQKLEVINNCSPVPPSPPAPANPPPLYIDLGDAPEIFTFYDSPRGDFGSRTTELATLEQWISNDGFNRGDILPSRTKIAAILGMSGIGKTALAIRLIDRIKTQFNYVIYRSLRFSPPLETMLTNLLQIFSESAENSPPVWGKQGIANSQIFNYLRQHRCLIVFDDLEALFSDGKLAGQYKPGHEDYQRSLQQVTEVNHHSCFILISSEQPREIAELEKSNYPIHSLVLGGIGIAAKDILTGHQLSDESMWETLINLYQGNPLWLNITATLIAELFGGSVADFLQYDMPMLDESLRWRLEQQFQRLTEPEIAVITQLAYSTEAVALSQLLNELTLSPTELINAVRSLVRRFIVETEERGKITCFTLNPVVAQYVKTRQ</sequence>
<dbReference type="Pfam" id="PF26355">
    <property type="entry name" value="HTH_VMAP-M9"/>
    <property type="match status" value="1"/>
</dbReference>
<reference evidence="3" key="1">
    <citation type="submission" date="2024-07" db="EMBL/GenBank/DDBJ databases">
        <authorList>
            <person name="Kim Y.J."/>
            <person name="Jeong J.Y."/>
        </authorList>
    </citation>
    <scope>NUCLEOTIDE SEQUENCE</scope>
    <source>
        <strain evidence="3">GIHE-MW2</strain>
    </source>
</reference>
<evidence type="ECO:0000259" key="2">
    <source>
        <dbReference type="Pfam" id="PF26355"/>
    </source>
</evidence>
<organism evidence="3">
    <name type="scientific">Planktothricoides raciborskii GIHE-MW2</name>
    <dbReference type="NCBI Taxonomy" id="2792601"/>
    <lineage>
        <taxon>Bacteria</taxon>
        <taxon>Bacillati</taxon>
        <taxon>Cyanobacteriota</taxon>
        <taxon>Cyanophyceae</taxon>
        <taxon>Oscillatoriophycideae</taxon>
        <taxon>Oscillatoriales</taxon>
        <taxon>Oscillatoriaceae</taxon>
        <taxon>Planktothricoides</taxon>
    </lineage>
</organism>
<dbReference type="AlphaFoldDB" id="A0AAU8JKP7"/>